<evidence type="ECO:0000313" key="1">
    <source>
        <dbReference type="EMBL" id="MBX37081.1"/>
    </source>
</evidence>
<dbReference type="AlphaFoldDB" id="A0A2P2N3M1"/>
<accession>A0A2P2N3M1</accession>
<proteinExistence type="predicted"/>
<dbReference type="EMBL" id="GGEC01056597">
    <property type="protein sequence ID" value="MBX37081.1"/>
    <property type="molecule type" value="Transcribed_RNA"/>
</dbReference>
<protein>
    <submittedName>
        <fullName evidence="1">Uncharacterized protein</fullName>
    </submittedName>
</protein>
<sequence length="60" mass="7105">MERKQCFCQDFLKIKLILYCSILCRSNHQNRKIEKSKDIQKYGITENKPKTGQSIYGHAK</sequence>
<reference evidence="1" key="1">
    <citation type="submission" date="2018-02" db="EMBL/GenBank/DDBJ databases">
        <title>Rhizophora mucronata_Transcriptome.</title>
        <authorList>
            <person name="Meera S.P."/>
            <person name="Sreeshan A."/>
            <person name="Augustine A."/>
        </authorList>
    </citation>
    <scope>NUCLEOTIDE SEQUENCE</scope>
    <source>
        <tissue evidence="1">Leaf</tissue>
    </source>
</reference>
<name>A0A2P2N3M1_RHIMU</name>
<organism evidence="1">
    <name type="scientific">Rhizophora mucronata</name>
    <name type="common">Asiatic mangrove</name>
    <dbReference type="NCBI Taxonomy" id="61149"/>
    <lineage>
        <taxon>Eukaryota</taxon>
        <taxon>Viridiplantae</taxon>
        <taxon>Streptophyta</taxon>
        <taxon>Embryophyta</taxon>
        <taxon>Tracheophyta</taxon>
        <taxon>Spermatophyta</taxon>
        <taxon>Magnoliopsida</taxon>
        <taxon>eudicotyledons</taxon>
        <taxon>Gunneridae</taxon>
        <taxon>Pentapetalae</taxon>
        <taxon>rosids</taxon>
        <taxon>fabids</taxon>
        <taxon>Malpighiales</taxon>
        <taxon>Rhizophoraceae</taxon>
        <taxon>Rhizophora</taxon>
    </lineage>
</organism>